<dbReference type="KEGG" id="dvu:DVU_2031"/>
<protein>
    <submittedName>
        <fullName evidence="1">Uncharacterized protein</fullName>
    </submittedName>
</protein>
<organism evidence="1 2">
    <name type="scientific">Nitratidesulfovibrio vulgaris (strain ATCC 29579 / DSM 644 / CCUG 34227 / NCIMB 8303 / VKM B-1760 / Hildenborough)</name>
    <name type="common">Desulfovibrio vulgaris</name>
    <dbReference type="NCBI Taxonomy" id="882"/>
    <lineage>
        <taxon>Bacteria</taxon>
        <taxon>Pseudomonadati</taxon>
        <taxon>Thermodesulfobacteriota</taxon>
        <taxon>Desulfovibrionia</taxon>
        <taxon>Desulfovibrionales</taxon>
        <taxon>Desulfovibrionaceae</taxon>
        <taxon>Nitratidesulfovibrio</taxon>
    </lineage>
</organism>
<evidence type="ECO:0000313" key="2">
    <source>
        <dbReference type="Proteomes" id="UP000002194"/>
    </source>
</evidence>
<gene>
    <name evidence="1" type="ordered locus">DVU_2031</name>
</gene>
<accession>Q72AG4</accession>
<dbReference type="EMBL" id="AE017285">
    <property type="protein sequence ID" value="AAS96506.1"/>
    <property type="molecule type" value="Genomic_DNA"/>
</dbReference>
<proteinExistence type="predicted"/>
<name>Q72AG4_NITV2</name>
<dbReference type="HOGENOM" id="CLU_2648650_0_0_7"/>
<sequence length="76" mass="9106">MFFAVTSLCICFLMISEHLWRELSARQLFSSRNQSSDAKLWTRTSRFQSVARSIIHRSMVFLTRYCSRFVKNMYVK</sequence>
<dbReference type="EnsemblBacteria" id="AAS96506">
    <property type="protein sequence ID" value="AAS96506"/>
    <property type="gene ID" value="DVU_2031"/>
</dbReference>
<keyword evidence="2" id="KW-1185">Reference proteome</keyword>
<dbReference type="AlphaFoldDB" id="Q72AG4"/>
<dbReference type="Proteomes" id="UP000002194">
    <property type="component" value="Chromosome"/>
</dbReference>
<reference evidence="1 2" key="1">
    <citation type="journal article" date="2004" name="Nat. Biotechnol.">
        <title>The genome sequence of the anaerobic, sulfate-reducing bacterium Desulfovibrio vulgaris Hildenborough.</title>
        <authorList>
            <person name="Heidelberg J.F."/>
            <person name="Seshadri R."/>
            <person name="Haveman S.A."/>
            <person name="Hemme C.L."/>
            <person name="Paulsen I.T."/>
            <person name="Kolonay J.F."/>
            <person name="Eisen J.A."/>
            <person name="Ward N."/>
            <person name="Methe B."/>
            <person name="Brinkac L.M."/>
            <person name="Daugherty S.C."/>
            <person name="Deboy R.T."/>
            <person name="Dodson R.J."/>
            <person name="Durkin A.S."/>
            <person name="Madupu R."/>
            <person name="Nelson W.C."/>
            <person name="Sullivan S.A."/>
            <person name="Fouts D."/>
            <person name="Haft D.H."/>
            <person name="Selengut J."/>
            <person name="Peterson J.D."/>
            <person name="Davidsen T.M."/>
            <person name="Zafar N."/>
            <person name="Zhou L."/>
            <person name="Radune D."/>
            <person name="Dimitrov G."/>
            <person name="Hance M."/>
            <person name="Tran K."/>
            <person name="Khouri H."/>
            <person name="Gill J."/>
            <person name="Utterback T.R."/>
            <person name="Feldblyum T.V."/>
            <person name="Wall J.D."/>
            <person name="Voordouw G."/>
            <person name="Fraser C.M."/>
        </authorList>
    </citation>
    <scope>NUCLEOTIDE SEQUENCE [LARGE SCALE GENOMIC DNA]</scope>
    <source>
        <strain evidence="2">ATCC 29579 / DSM 644 / NCIMB 8303 / VKM B-1760 / Hildenborough</strain>
    </source>
</reference>
<evidence type="ECO:0000313" key="1">
    <source>
        <dbReference type="EMBL" id="AAS96506.1"/>
    </source>
</evidence>
<dbReference type="PaxDb" id="882-DVU_2031"/>